<evidence type="ECO:0000256" key="1">
    <source>
        <dbReference type="SAM" id="MobiDB-lite"/>
    </source>
</evidence>
<keyword evidence="2" id="KW-0472">Membrane</keyword>
<feature type="transmembrane region" description="Helical" evidence="2">
    <location>
        <begin position="23"/>
        <end position="50"/>
    </location>
</feature>
<keyword evidence="4" id="KW-1185">Reference proteome</keyword>
<evidence type="ECO:0000313" key="4">
    <source>
        <dbReference type="Proteomes" id="UP000276133"/>
    </source>
</evidence>
<dbReference type="EMBL" id="REGN01002354">
    <property type="protein sequence ID" value="RNA28658.1"/>
    <property type="molecule type" value="Genomic_DNA"/>
</dbReference>
<gene>
    <name evidence="3" type="ORF">BpHYR1_008280</name>
</gene>
<evidence type="ECO:0000256" key="2">
    <source>
        <dbReference type="SAM" id="Phobius"/>
    </source>
</evidence>
<sequence length="221" mass="26042">MIAVYRKIWGIIDCTNFPDCFEAFIYVSIVLLVLIIITLILTIVTFLCVIRISNKKLASRVNNTESQSTELQSNSSFDSISHESFSVQHDKKNTNKAIKKWSRQKNLGKEFQKQEREQTIEKRSKEINSKFAYAHPDELIYEYKRRRQANKIPRPNVRLDEYNVNSNIRDWILSDKEDNFKKKPSRRANISSESESEEKYEVVKTKRNKKINKHKPPESIV</sequence>
<dbReference type="AlphaFoldDB" id="A0A3M7RZ82"/>
<proteinExistence type="predicted"/>
<protein>
    <submittedName>
        <fullName evidence="3">Uncharacterized protein</fullName>
    </submittedName>
</protein>
<name>A0A3M7RZ82_BRAPC</name>
<organism evidence="3 4">
    <name type="scientific">Brachionus plicatilis</name>
    <name type="common">Marine rotifer</name>
    <name type="synonym">Brachionus muelleri</name>
    <dbReference type="NCBI Taxonomy" id="10195"/>
    <lineage>
        <taxon>Eukaryota</taxon>
        <taxon>Metazoa</taxon>
        <taxon>Spiralia</taxon>
        <taxon>Gnathifera</taxon>
        <taxon>Rotifera</taxon>
        <taxon>Eurotatoria</taxon>
        <taxon>Monogononta</taxon>
        <taxon>Pseudotrocha</taxon>
        <taxon>Ploima</taxon>
        <taxon>Brachionidae</taxon>
        <taxon>Brachionus</taxon>
    </lineage>
</organism>
<keyword evidence="2" id="KW-0812">Transmembrane</keyword>
<evidence type="ECO:0000313" key="3">
    <source>
        <dbReference type="EMBL" id="RNA28658.1"/>
    </source>
</evidence>
<accession>A0A3M7RZ82</accession>
<feature type="compositionally biased region" description="Basic residues" evidence="1">
    <location>
        <begin position="205"/>
        <end position="214"/>
    </location>
</feature>
<reference evidence="3 4" key="1">
    <citation type="journal article" date="2018" name="Sci. Rep.">
        <title>Genomic signatures of local adaptation to the degree of environmental predictability in rotifers.</title>
        <authorList>
            <person name="Franch-Gras L."/>
            <person name="Hahn C."/>
            <person name="Garcia-Roger E.M."/>
            <person name="Carmona M.J."/>
            <person name="Serra M."/>
            <person name="Gomez A."/>
        </authorList>
    </citation>
    <scope>NUCLEOTIDE SEQUENCE [LARGE SCALE GENOMIC DNA]</scope>
    <source>
        <strain evidence="3">HYR1</strain>
    </source>
</reference>
<keyword evidence="2" id="KW-1133">Transmembrane helix</keyword>
<comment type="caution">
    <text evidence="3">The sequence shown here is derived from an EMBL/GenBank/DDBJ whole genome shotgun (WGS) entry which is preliminary data.</text>
</comment>
<dbReference type="Proteomes" id="UP000276133">
    <property type="component" value="Unassembled WGS sequence"/>
</dbReference>
<feature type="region of interest" description="Disordered" evidence="1">
    <location>
        <begin position="181"/>
        <end position="221"/>
    </location>
</feature>